<evidence type="ECO:0000313" key="2">
    <source>
        <dbReference type="EMBL" id="SIS29633.1"/>
    </source>
</evidence>
<sequence length="121" mass="14624">MKIFSKFIQEAMERKYHLSYDVINCKKDFKDDHDLARNFILKVLKELDVEIVKSPCKSTIIFNHHNENLDMEKIEKKLKPYFYFSLCQVSKNINDKHLEKIHCSKEIDDKNLQEVWNDMKN</sequence>
<dbReference type="RefSeq" id="WP_076351937.1">
    <property type="nucleotide sequence ID" value="NZ_CP033926.1"/>
</dbReference>
<dbReference type="STRING" id="112234.SAMN05421768_101715"/>
<dbReference type="Proteomes" id="UP000186106">
    <property type="component" value="Unassembled WGS sequence"/>
</dbReference>
<evidence type="ECO:0000313" key="4">
    <source>
        <dbReference type="Proteomes" id="UP000279541"/>
    </source>
</evidence>
<accession>A0A1N7HXT2</accession>
<dbReference type="EMBL" id="CP033926">
    <property type="protein sequence ID" value="AZA98683.1"/>
    <property type="molecule type" value="Genomic_DNA"/>
</dbReference>
<proteinExistence type="predicted"/>
<name>A0A1N7HXT2_9FLAO</name>
<protein>
    <submittedName>
        <fullName evidence="2">Uncharacterized protein</fullName>
    </submittedName>
</protein>
<reference evidence="1 4" key="2">
    <citation type="submission" date="2018-11" db="EMBL/GenBank/DDBJ databases">
        <title>Proposal to divide the Flavobacteriaceae and reorganize its genera based on Amino Acid Identity values calculated from whole genome sequences.</title>
        <authorList>
            <person name="Nicholson A.C."/>
            <person name="Gulvik C.A."/>
            <person name="Whitney A.M."/>
            <person name="Humrighouse B.W."/>
            <person name="Bell M."/>
            <person name="Holmes B."/>
            <person name="Steigerwalt A.G."/>
            <person name="Villarma A."/>
            <person name="Sheth M."/>
            <person name="Batra D."/>
            <person name="Pryor J."/>
            <person name="Bernardet J.-F."/>
            <person name="Hugo C."/>
            <person name="Kampfer P."/>
            <person name="Newman J."/>
            <person name="McQuiston J.R."/>
        </authorList>
    </citation>
    <scope>NUCLEOTIDE SEQUENCE [LARGE SCALE GENOMIC DNA]</scope>
    <source>
        <strain evidence="1 4">DSM 16927</strain>
    </source>
</reference>
<gene>
    <name evidence="1" type="ORF">EG359_03245</name>
    <name evidence="2" type="ORF">SAMN05421768_101715</name>
</gene>
<evidence type="ECO:0000313" key="1">
    <source>
        <dbReference type="EMBL" id="AZA98683.1"/>
    </source>
</evidence>
<evidence type="ECO:0000313" key="3">
    <source>
        <dbReference type="Proteomes" id="UP000186106"/>
    </source>
</evidence>
<dbReference type="OrthoDB" id="1275040at2"/>
<organism evidence="2 3">
    <name type="scientific">Chryseobacterium joostei</name>
    <dbReference type="NCBI Taxonomy" id="112234"/>
    <lineage>
        <taxon>Bacteria</taxon>
        <taxon>Pseudomonadati</taxon>
        <taxon>Bacteroidota</taxon>
        <taxon>Flavobacteriia</taxon>
        <taxon>Flavobacteriales</taxon>
        <taxon>Weeksellaceae</taxon>
        <taxon>Chryseobacterium group</taxon>
        <taxon>Chryseobacterium</taxon>
    </lineage>
</organism>
<dbReference type="AlphaFoldDB" id="A0A1N7HXT2"/>
<dbReference type="EMBL" id="FTNZ01000001">
    <property type="protein sequence ID" value="SIS29633.1"/>
    <property type="molecule type" value="Genomic_DNA"/>
</dbReference>
<reference evidence="2 3" key="1">
    <citation type="submission" date="2017-01" db="EMBL/GenBank/DDBJ databases">
        <authorList>
            <person name="Mah S.A."/>
            <person name="Swanson W.J."/>
            <person name="Moy G.W."/>
            <person name="Vacquier V.D."/>
        </authorList>
    </citation>
    <scope>NUCLEOTIDE SEQUENCE [LARGE SCALE GENOMIC DNA]</scope>
    <source>
        <strain evidence="2 3">DSM 16927</strain>
    </source>
</reference>
<dbReference type="KEGG" id="cjt:EG359_03245"/>
<dbReference type="Proteomes" id="UP000279541">
    <property type="component" value="Chromosome"/>
</dbReference>
<keyword evidence="4" id="KW-1185">Reference proteome</keyword>